<dbReference type="InParanoid" id="G4TEU1"/>
<evidence type="ECO:0000256" key="1">
    <source>
        <dbReference type="SAM" id="MobiDB-lite"/>
    </source>
</evidence>
<comment type="caution">
    <text evidence="3">The sequence shown here is derived from an EMBL/GenBank/DDBJ whole genome shotgun (WGS) entry which is preliminary data.</text>
</comment>
<dbReference type="AlphaFoldDB" id="G4TEU1"/>
<dbReference type="PANTHER" id="PTHR47369">
    <property type="entry name" value="BTB/POZ DOMAIN-CONTAINING PROTEIN"/>
    <property type="match status" value="1"/>
</dbReference>
<dbReference type="STRING" id="1109443.G4TEU1"/>
<dbReference type="InterPro" id="IPR000210">
    <property type="entry name" value="BTB/POZ_dom"/>
</dbReference>
<accession>G4TEU1</accession>
<dbReference type="HOGENOM" id="CLU_044376_0_0_1"/>
<keyword evidence="4" id="KW-1185">Reference proteome</keyword>
<evidence type="ECO:0000259" key="2">
    <source>
        <dbReference type="PROSITE" id="PS50097"/>
    </source>
</evidence>
<organism evidence="3 4">
    <name type="scientific">Serendipita indica (strain DSM 11827)</name>
    <name type="common">Root endophyte fungus</name>
    <name type="synonym">Piriformospora indica</name>
    <dbReference type="NCBI Taxonomy" id="1109443"/>
    <lineage>
        <taxon>Eukaryota</taxon>
        <taxon>Fungi</taxon>
        <taxon>Dikarya</taxon>
        <taxon>Basidiomycota</taxon>
        <taxon>Agaricomycotina</taxon>
        <taxon>Agaricomycetes</taxon>
        <taxon>Sebacinales</taxon>
        <taxon>Serendipitaceae</taxon>
        <taxon>Serendipita</taxon>
    </lineage>
</organism>
<sequence length="337" mass="37042">MNGQHATDEMRVAGSSKAHLVANGSGNGDLPNGAQKIDLHIIEERAHCDRTVAYLYETGFKHGNFSDINVHIGSTVYRLHTLILARSPFLLHLMSTSPYKDMIYIPIDQYPDVTLETMAMAIGYLYSYQAGMALSQTNARAALAAACLLGGVHDFCERAYHVCKDSIRVDTIEDWLKWVDDHSSPFRSHSPSSSAVSTPRSPSPQSAQEAPVASIYGPYAQMLRDDVLEFLTVSLPSILLAESETTKAEVGGDATEALLRVFSRVPFDIFKTAMESPKFVIGSDHDRFRFAKAAIAKRKQFAGRGAEESVVLAVGEGKGNVHITRKVRRKALWKVAK</sequence>
<dbReference type="eggNOG" id="ENOG502QUCE">
    <property type="taxonomic scope" value="Eukaryota"/>
</dbReference>
<feature type="compositionally biased region" description="Low complexity" evidence="1">
    <location>
        <begin position="185"/>
        <end position="204"/>
    </location>
</feature>
<feature type="domain" description="BTB" evidence="2">
    <location>
        <begin position="66"/>
        <end position="134"/>
    </location>
</feature>
<dbReference type="PANTHER" id="PTHR47369:SF2">
    <property type="entry name" value="BTB_POZ DOMAIN-CONTAINING PROTEIN 2"/>
    <property type="match status" value="1"/>
</dbReference>
<dbReference type="Gene3D" id="3.30.710.10">
    <property type="entry name" value="Potassium Channel Kv1.1, Chain A"/>
    <property type="match status" value="1"/>
</dbReference>
<dbReference type="EMBL" id="CAFZ01000065">
    <property type="protein sequence ID" value="CCA69824.1"/>
    <property type="molecule type" value="Genomic_DNA"/>
</dbReference>
<dbReference type="FunCoup" id="G4TEU1">
    <property type="interactions" value="2"/>
</dbReference>
<evidence type="ECO:0000313" key="4">
    <source>
        <dbReference type="Proteomes" id="UP000007148"/>
    </source>
</evidence>
<protein>
    <recommendedName>
        <fullName evidence="2">BTB domain-containing protein</fullName>
    </recommendedName>
</protein>
<evidence type="ECO:0000313" key="3">
    <source>
        <dbReference type="EMBL" id="CCA69824.1"/>
    </source>
</evidence>
<dbReference type="PROSITE" id="PS50097">
    <property type="entry name" value="BTB"/>
    <property type="match status" value="1"/>
</dbReference>
<gene>
    <name evidence="3" type="ORF">PIIN_03764</name>
</gene>
<reference evidence="3 4" key="1">
    <citation type="journal article" date="2011" name="PLoS Pathog.">
        <title>Endophytic Life Strategies Decoded by Genome and Transcriptome Analyses of the Mutualistic Root Symbiont Piriformospora indica.</title>
        <authorList>
            <person name="Zuccaro A."/>
            <person name="Lahrmann U."/>
            <person name="Guldener U."/>
            <person name="Langen G."/>
            <person name="Pfiffi S."/>
            <person name="Biedenkopf D."/>
            <person name="Wong P."/>
            <person name="Samans B."/>
            <person name="Grimm C."/>
            <person name="Basiewicz M."/>
            <person name="Murat C."/>
            <person name="Martin F."/>
            <person name="Kogel K.H."/>
        </authorList>
    </citation>
    <scope>NUCLEOTIDE SEQUENCE [LARGE SCALE GENOMIC DNA]</scope>
    <source>
        <strain evidence="3 4">DSM 11827</strain>
    </source>
</reference>
<name>G4TEU1_SERID</name>
<proteinExistence type="predicted"/>
<dbReference type="OMA" id="GFQTGNY"/>
<feature type="region of interest" description="Disordered" evidence="1">
    <location>
        <begin position="184"/>
        <end position="210"/>
    </location>
</feature>
<dbReference type="InterPro" id="IPR011333">
    <property type="entry name" value="SKP1/BTB/POZ_sf"/>
</dbReference>
<dbReference type="SUPFAM" id="SSF54695">
    <property type="entry name" value="POZ domain"/>
    <property type="match status" value="1"/>
</dbReference>
<dbReference type="Proteomes" id="UP000007148">
    <property type="component" value="Unassembled WGS sequence"/>
</dbReference>
<dbReference type="OrthoDB" id="6359943at2759"/>